<organism evidence="1 2">
    <name type="scientific">Parashewanella spongiae</name>
    <dbReference type="NCBI Taxonomy" id="342950"/>
    <lineage>
        <taxon>Bacteria</taxon>
        <taxon>Pseudomonadati</taxon>
        <taxon>Pseudomonadota</taxon>
        <taxon>Gammaproteobacteria</taxon>
        <taxon>Alteromonadales</taxon>
        <taxon>Shewanellaceae</taxon>
        <taxon>Parashewanella</taxon>
    </lineage>
</organism>
<protein>
    <submittedName>
        <fullName evidence="1">Uncharacterized protein</fullName>
    </submittedName>
</protein>
<name>A0A3A6UA17_9GAMM</name>
<dbReference type="AlphaFoldDB" id="A0A3A6UA17"/>
<evidence type="ECO:0000313" key="2">
    <source>
        <dbReference type="Proteomes" id="UP000273022"/>
    </source>
</evidence>
<dbReference type="RefSeq" id="WP_121852689.1">
    <property type="nucleotide sequence ID" value="NZ_CP037952.1"/>
</dbReference>
<dbReference type="OrthoDB" id="6272643at2"/>
<keyword evidence="2" id="KW-1185">Reference proteome</keyword>
<accession>A0A3A6UA17</accession>
<dbReference type="EMBL" id="QYYH01000024">
    <property type="protein sequence ID" value="RJY18361.1"/>
    <property type="molecule type" value="Genomic_DNA"/>
</dbReference>
<gene>
    <name evidence="1" type="ORF">D5R81_05700</name>
</gene>
<proteinExistence type="predicted"/>
<dbReference type="Proteomes" id="UP000273022">
    <property type="component" value="Unassembled WGS sequence"/>
</dbReference>
<reference evidence="1 2" key="1">
    <citation type="submission" date="2018-09" db="EMBL/GenBank/DDBJ databases">
        <title>Phylogeny of the Shewanellaceae, and recommendation for two new genera, Pseudoshewanella and Parashewanella.</title>
        <authorList>
            <person name="Wang G."/>
        </authorList>
    </citation>
    <scope>NUCLEOTIDE SEQUENCE [LARGE SCALE GENOMIC DNA]</scope>
    <source>
        <strain evidence="1 2">KCTC 22492</strain>
    </source>
</reference>
<comment type="caution">
    <text evidence="1">The sequence shown here is derived from an EMBL/GenBank/DDBJ whole genome shotgun (WGS) entry which is preliminary data.</text>
</comment>
<evidence type="ECO:0000313" key="1">
    <source>
        <dbReference type="EMBL" id="RJY18361.1"/>
    </source>
</evidence>
<sequence length="227" mass="27507">MYTQMISNQCHQQSWWRATQQTLLSLSFCVLLLLCVPQSVASQNNRSQEPHGSSFVVDHANLTQHRKYSNHFDRRSHQHRNKHSHRPHDGFRNRYNHWAPHDWWQGKFWKNNFWHNHYRHHYRQRHHHSRLNDFTNTLLTVPLVLGAEQLWQEQRDDNAQYQDQQMEPQVTQVTTSMSYAKGVRRLPNNARVVQVDGKTRYQWQGKTYRFDWQQQVYLPINETAQAK</sequence>